<dbReference type="OrthoDB" id="1306133at2759"/>
<accession>A0A9J5ZJ18</accession>
<sequence>MAGDSTSTTSGTSSTTHNSFVTAFPSPNLAHQLPIKLTSSIFLLWKTQFLPMVKGCGLDYHIEGNEVIPERLLDNNEPNPAYNSWRENASIKSYIIKAKGILDRLAALQHPISNDDLVEYVLAGLGPTYRPFTRLLESRQEEISFDILYGMLLNEERQLK</sequence>
<dbReference type="AlphaFoldDB" id="A0A9J5ZJ18"/>
<gene>
    <name evidence="1" type="ORF">H5410_023029</name>
</gene>
<proteinExistence type="predicted"/>
<organism evidence="1 2">
    <name type="scientific">Solanum commersonii</name>
    <name type="common">Commerson's wild potato</name>
    <name type="synonym">Commerson's nightshade</name>
    <dbReference type="NCBI Taxonomy" id="4109"/>
    <lineage>
        <taxon>Eukaryota</taxon>
        <taxon>Viridiplantae</taxon>
        <taxon>Streptophyta</taxon>
        <taxon>Embryophyta</taxon>
        <taxon>Tracheophyta</taxon>
        <taxon>Spermatophyta</taxon>
        <taxon>Magnoliopsida</taxon>
        <taxon>eudicotyledons</taxon>
        <taxon>Gunneridae</taxon>
        <taxon>Pentapetalae</taxon>
        <taxon>asterids</taxon>
        <taxon>lamiids</taxon>
        <taxon>Solanales</taxon>
        <taxon>Solanaceae</taxon>
        <taxon>Solanoideae</taxon>
        <taxon>Solaneae</taxon>
        <taxon>Solanum</taxon>
    </lineage>
</organism>
<dbReference type="Pfam" id="PF14223">
    <property type="entry name" value="Retrotran_gag_2"/>
    <property type="match status" value="1"/>
</dbReference>
<protein>
    <submittedName>
        <fullName evidence="1">Uncharacterized protein</fullName>
    </submittedName>
</protein>
<keyword evidence="2" id="KW-1185">Reference proteome</keyword>
<dbReference type="Proteomes" id="UP000824120">
    <property type="component" value="Chromosome 4"/>
</dbReference>
<evidence type="ECO:0000313" key="1">
    <source>
        <dbReference type="EMBL" id="KAG5611748.1"/>
    </source>
</evidence>
<dbReference type="PANTHER" id="PTHR47481:SF5">
    <property type="entry name" value="RIBONUCLEASE H-LIKE DOMAIN, GAG-PRE-INTEGRASE DOMAIN, GAG-POLYPEPTIDE OF LTR COPIA-TYPE-RELATED"/>
    <property type="match status" value="1"/>
</dbReference>
<evidence type="ECO:0000313" key="2">
    <source>
        <dbReference type="Proteomes" id="UP000824120"/>
    </source>
</evidence>
<reference evidence="1 2" key="1">
    <citation type="submission" date="2020-09" db="EMBL/GenBank/DDBJ databases">
        <title>De no assembly of potato wild relative species, Solanum commersonii.</title>
        <authorList>
            <person name="Cho K."/>
        </authorList>
    </citation>
    <scope>NUCLEOTIDE SEQUENCE [LARGE SCALE GENOMIC DNA]</scope>
    <source>
        <strain evidence="1">LZ3.2</strain>
        <tissue evidence="1">Leaf</tissue>
    </source>
</reference>
<comment type="caution">
    <text evidence="1">The sequence shown here is derived from an EMBL/GenBank/DDBJ whole genome shotgun (WGS) entry which is preliminary data.</text>
</comment>
<dbReference type="EMBL" id="JACXVP010000004">
    <property type="protein sequence ID" value="KAG5611748.1"/>
    <property type="molecule type" value="Genomic_DNA"/>
</dbReference>
<name>A0A9J5ZJ18_SOLCO</name>
<dbReference type="PANTHER" id="PTHR47481">
    <property type="match status" value="1"/>
</dbReference>